<sequence length="828" mass="92627">MFRNYSLLAVRNILRKKFYSAINLAGLSIASAFCILVYLYVKHEQSFDKFHANVSQLYRLEQNDLWQSDEKKKSSLFSFMLKDEQAAVIQHPAILSGELEKVFPEIAQTVRVQQSYQAKVRVGTQSFEEKKNIAYVDKNFFTVFSFPLLRGNPATALAEKNNIVISENVAFKYFGNADPVGRTILLPNDDSTVCIVSAVAKNFPANSSYRFDLLMPRTSTADYAEKMSTGLNTSSDQIIIQLKKGVDAINFEKRLDAFTRKYYESALKEWAAFPGSTIKTDNFHVHIRPFADAHYSAGSGWGHYTDLKNIYQLISLAIVILIIACLNYILLTLTGTVSRSQEVGIRKTIGAERKQLVLQFYIETQMLAFISVVVGLVLAIICLPFFNGLTGSEISIQFFSAGNIILLLGSLAVVLGIIAGVYPALVMSGLKPLNMLRKFSAYRLNPYLSKILVTTQFAVCIILIISTLAINKQIAFINHKYLGFDKEQIITLNNPFNNANDTRLLKERLENFAATDPSIADFSNTYLGYNNTNNYRINDQKTMAEVFDVDYNYFSFFKIPIVKGRNFSRFIPEDSAKIQLAEGQYMKGASATRQAVIVNETLYKMLGSPELNTINASLGGRIIGVCKDYYPDDLTKTISPSLHRIEKWYGSSFSFRIRPNQNMPQVLDRLHASWNKLTGGEPFSYSFLDETVAQNYEAYLRWMKTVTAACILAICIACMGLFGLSGLSTTARVKEIGIRKVLGASVSDLFLLLNRGMLITAFVAFVIAIPIALLLVNAWLQNFAYRITPDWSLFAGAGIISLVTAIIAVSYHTIKTAIANPVNSLRTE</sequence>
<dbReference type="InterPro" id="IPR003838">
    <property type="entry name" value="ABC3_permease_C"/>
</dbReference>
<keyword evidence="10" id="KW-1185">Reference proteome</keyword>
<feature type="domain" description="ABC3 transporter permease C-terminal" evidence="7">
    <location>
        <begin position="315"/>
        <end position="430"/>
    </location>
</feature>
<dbReference type="Proteomes" id="UP001560573">
    <property type="component" value="Unassembled WGS sequence"/>
</dbReference>
<evidence type="ECO:0000259" key="7">
    <source>
        <dbReference type="Pfam" id="PF02687"/>
    </source>
</evidence>
<comment type="subcellular location">
    <subcellularLocation>
        <location evidence="1">Cell membrane</location>
        <topology evidence="1">Multi-pass membrane protein</topology>
    </subcellularLocation>
</comment>
<gene>
    <name evidence="9" type="ORF">QTN47_03430</name>
</gene>
<evidence type="ECO:0000256" key="2">
    <source>
        <dbReference type="ARBA" id="ARBA00022475"/>
    </source>
</evidence>
<dbReference type="Pfam" id="PF02687">
    <property type="entry name" value="FtsX"/>
    <property type="match status" value="2"/>
</dbReference>
<feature type="transmembrane region" description="Helical" evidence="6">
    <location>
        <begin position="398"/>
        <end position="427"/>
    </location>
</feature>
<proteinExistence type="predicted"/>
<accession>A0ABV3Z9K1</accession>
<feature type="transmembrane region" description="Helical" evidence="6">
    <location>
        <begin position="20"/>
        <end position="41"/>
    </location>
</feature>
<feature type="transmembrane region" description="Helical" evidence="6">
    <location>
        <begin position="792"/>
        <end position="814"/>
    </location>
</feature>
<feature type="transmembrane region" description="Helical" evidence="6">
    <location>
        <begin position="757"/>
        <end position="780"/>
    </location>
</feature>
<feature type="domain" description="ABC3 transporter permease C-terminal" evidence="7">
    <location>
        <begin position="710"/>
        <end position="815"/>
    </location>
</feature>
<evidence type="ECO:0000313" key="9">
    <source>
        <dbReference type="EMBL" id="MEX6686528.1"/>
    </source>
</evidence>
<dbReference type="InterPro" id="IPR025857">
    <property type="entry name" value="MacB_PCD"/>
</dbReference>
<dbReference type="PANTHER" id="PTHR30572">
    <property type="entry name" value="MEMBRANE COMPONENT OF TRANSPORTER-RELATED"/>
    <property type="match status" value="1"/>
</dbReference>
<keyword evidence="4 6" id="KW-1133">Transmembrane helix</keyword>
<feature type="transmembrane region" description="Helical" evidence="6">
    <location>
        <begin position="366"/>
        <end position="386"/>
    </location>
</feature>
<organism evidence="9 10">
    <name type="scientific">Danxiaibacter flavus</name>
    <dbReference type="NCBI Taxonomy" id="3049108"/>
    <lineage>
        <taxon>Bacteria</taxon>
        <taxon>Pseudomonadati</taxon>
        <taxon>Bacteroidota</taxon>
        <taxon>Chitinophagia</taxon>
        <taxon>Chitinophagales</taxon>
        <taxon>Chitinophagaceae</taxon>
        <taxon>Danxiaibacter</taxon>
    </lineage>
</organism>
<evidence type="ECO:0000259" key="8">
    <source>
        <dbReference type="Pfam" id="PF12704"/>
    </source>
</evidence>
<dbReference type="EMBL" id="JAULBC010000001">
    <property type="protein sequence ID" value="MEX6686528.1"/>
    <property type="molecule type" value="Genomic_DNA"/>
</dbReference>
<evidence type="ECO:0000256" key="3">
    <source>
        <dbReference type="ARBA" id="ARBA00022692"/>
    </source>
</evidence>
<keyword evidence="5 6" id="KW-0472">Membrane</keyword>
<keyword evidence="2" id="KW-1003">Cell membrane</keyword>
<evidence type="ECO:0000313" key="10">
    <source>
        <dbReference type="Proteomes" id="UP001560573"/>
    </source>
</evidence>
<feature type="transmembrane region" description="Helical" evidence="6">
    <location>
        <begin position="310"/>
        <end position="330"/>
    </location>
</feature>
<feature type="transmembrane region" description="Helical" evidence="6">
    <location>
        <begin position="706"/>
        <end position="724"/>
    </location>
</feature>
<dbReference type="RefSeq" id="WP_369327924.1">
    <property type="nucleotide sequence ID" value="NZ_JAULBC010000001.1"/>
</dbReference>
<feature type="domain" description="MacB-like periplasmic core" evidence="8">
    <location>
        <begin position="20"/>
        <end position="257"/>
    </location>
</feature>
<comment type="caution">
    <text evidence="9">The sequence shown here is derived from an EMBL/GenBank/DDBJ whole genome shotgun (WGS) entry which is preliminary data.</text>
</comment>
<keyword evidence="3 6" id="KW-0812">Transmembrane</keyword>
<dbReference type="InterPro" id="IPR050250">
    <property type="entry name" value="Macrolide_Exporter_MacB"/>
</dbReference>
<evidence type="ECO:0000256" key="5">
    <source>
        <dbReference type="ARBA" id="ARBA00023136"/>
    </source>
</evidence>
<protein>
    <submittedName>
        <fullName evidence="9">ABC transporter permease</fullName>
    </submittedName>
</protein>
<evidence type="ECO:0000256" key="1">
    <source>
        <dbReference type="ARBA" id="ARBA00004651"/>
    </source>
</evidence>
<dbReference type="PANTHER" id="PTHR30572:SF18">
    <property type="entry name" value="ABC-TYPE MACROLIDE FAMILY EXPORT SYSTEM PERMEASE COMPONENT 2"/>
    <property type="match status" value="1"/>
</dbReference>
<feature type="transmembrane region" description="Helical" evidence="6">
    <location>
        <begin position="447"/>
        <end position="470"/>
    </location>
</feature>
<reference evidence="9 10" key="1">
    <citation type="submission" date="2023-07" db="EMBL/GenBank/DDBJ databases">
        <authorList>
            <person name="Lian W.-H."/>
        </authorList>
    </citation>
    <scope>NUCLEOTIDE SEQUENCE [LARGE SCALE GENOMIC DNA]</scope>
    <source>
        <strain evidence="9 10">SYSU DXS3180</strain>
    </source>
</reference>
<name>A0ABV3Z9K1_9BACT</name>
<dbReference type="Pfam" id="PF12704">
    <property type="entry name" value="MacB_PCD"/>
    <property type="match status" value="1"/>
</dbReference>
<evidence type="ECO:0000256" key="6">
    <source>
        <dbReference type="SAM" id="Phobius"/>
    </source>
</evidence>
<evidence type="ECO:0000256" key="4">
    <source>
        <dbReference type="ARBA" id="ARBA00022989"/>
    </source>
</evidence>